<reference evidence="1" key="2">
    <citation type="journal article" date="2015" name="Data Brief">
        <title>Shoot transcriptome of the giant reed, Arundo donax.</title>
        <authorList>
            <person name="Barrero R.A."/>
            <person name="Guerrero F.D."/>
            <person name="Moolhuijzen P."/>
            <person name="Goolsby J.A."/>
            <person name="Tidwell J."/>
            <person name="Bellgard S.E."/>
            <person name="Bellgard M.I."/>
        </authorList>
    </citation>
    <scope>NUCLEOTIDE SEQUENCE</scope>
    <source>
        <tissue evidence="1">Shoot tissue taken approximately 20 cm above the soil surface</tissue>
    </source>
</reference>
<name>A0A0A8ZD95_ARUDO</name>
<sequence>MEGGIFRSTCSHTLCPLKCEHL</sequence>
<evidence type="ECO:0000313" key="1">
    <source>
        <dbReference type="EMBL" id="JAD32852.1"/>
    </source>
</evidence>
<accession>A0A0A8ZD95</accession>
<organism evidence="1">
    <name type="scientific">Arundo donax</name>
    <name type="common">Giant reed</name>
    <name type="synonym">Donax arundinaceus</name>
    <dbReference type="NCBI Taxonomy" id="35708"/>
    <lineage>
        <taxon>Eukaryota</taxon>
        <taxon>Viridiplantae</taxon>
        <taxon>Streptophyta</taxon>
        <taxon>Embryophyta</taxon>
        <taxon>Tracheophyta</taxon>
        <taxon>Spermatophyta</taxon>
        <taxon>Magnoliopsida</taxon>
        <taxon>Liliopsida</taxon>
        <taxon>Poales</taxon>
        <taxon>Poaceae</taxon>
        <taxon>PACMAD clade</taxon>
        <taxon>Arundinoideae</taxon>
        <taxon>Arundineae</taxon>
        <taxon>Arundo</taxon>
    </lineage>
</organism>
<dbReference type="EMBL" id="GBRH01265043">
    <property type="protein sequence ID" value="JAD32852.1"/>
    <property type="molecule type" value="Transcribed_RNA"/>
</dbReference>
<protein>
    <submittedName>
        <fullName evidence="1">Uncharacterized protein</fullName>
    </submittedName>
</protein>
<dbReference type="AlphaFoldDB" id="A0A0A8ZD95"/>
<proteinExistence type="predicted"/>
<reference evidence="1" key="1">
    <citation type="submission" date="2014-09" db="EMBL/GenBank/DDBJ databases">
        <authorList>
            <person name="Magalhaes I.L.F."/>
            <person name="Oliveira U."/>
            <person name="Santos F.R."/>
            <person name="Vidigal T.H.D.A."/>
            <person name="Brescovit A.D."/>
            <person name="Santos A.J."/>
        </authorList>
    </citation>
    <scope>NUCLEOTIDE SEQUENCE</scope>
    <source>
        <tissue evidence="1">Shoot tissue taken approximately 20 cm above the soil surface</tissue>
    </source>
</reference>